<gene>
    <name evidence="6" type="ORF">DK846_10570</name>
</gene>
<keyword evidence="3" id="KW-0408">Iron</keyword>
<evidence type="ECO:0000256" key="2">
    <source>
        <dbReference type="ARBA" id="ARBA00022723"/>
    </source>
</evidence>
<dbReference type="PANTHER" id="PTHR43726">
    <property type="entry name" value="3-METHYLORNITHINE SYNTHASE"/>
    <property type="match status" value="1"/>
</dbReference>
<dbReference type="InterPro" id="IPR006638">
    <property type="entry name" value="Elp3/MiaA/NifB-like_rSAM"/>
</dbReference>
<reference evidence="6 7" key="1">
    <citation type="submission" date="2018-05" db="EMBL/GenBank/DDBJ databases">
        <title>Draft genome of Methanospirillum lacunae Ki8-1.</title>
        <authorList>
            <person name="Dueholm M.S."/>
            <person name="Nielsen P.H."/>
            <person name="Bakmann L.F."/>
            <person name="Otzen D.E."/>
        </authorList>
    </citation>
    <scope>NUCLEOTIDE SEQUENCE [LARGE SCALE GENOMIC DNA]</scope>
    <source>
        <strain evidence="6 7">Ki8-1</strain>
    </source>
</reference>
<organism evidence="6 7">
    <name type="scientific">Methanospirillum lacunae</name>
    <dbReference type="NCBI Taxonomy" id="668570"/>
    <lineage>
        <taxon>Archaea</taxon>
        <taxon>Methanobacteriati</taxon>
        <taxon>Methanobacteriota</taxon>
        <taxon>Stenosarchaea group</taxon>
        <taxon>Methanomicrobia</taxon>
        <taxon>Methanomicrobiales</taxon>
        <taxon>Methanospirillaceae</taxon>
        <taxon>Methanospirillum</taxon>
    </lineage>
</organism>
<dbReference type="InterPro" id="IPR007197">
    <property type="entry name" value="rSAM"/>
</dbReference>
<name>A0A2V2MZF2_9EURY</name>
<comment type="caution">
    <text evidence="6">The sequence shown here is derived from an EMBL/GenBank/DDBJ whole genome shotgun (WGS) entry which is preliminary data.</text>
</comment>
<dbReference type="GO" id="GO:0051536">
    <property type="term" value="F:iron-sulfur cluster binding"/>
    <property type="evidence" value="ECO:0007669"/>
    <property type="project" value="UniProtKB-KW"/>
</dbReference>
<dbReference type="PANTHER" id="PTHR43726:SF1">
    <property type="entry name" value="BIOTIN SYNTHASE"/>
    <property type="match status" value="1"/>
</dbReference>
<dbReference type="InterPro" id="IPR034422">
    <property type="entry name" value="HydE/PylB-like"/>
</dbReference>
<dbReference type="Proteomes" id="UP000245657">
    <property type="component" value="Unassembled WGS sequence"/>
</dbReference>
<proteinExistence type="predicted"/>
<feature type="domain" description="Radical SAM core" evidence="5">
    <location>
        <begin position="52"/>
        <end position="274"/>
    </location>
</feature>
<evidence type="ECO:0000256" key="4">
    <source>
        <dbReference type="ARBA" id="ARBA00023014"/>
    </source>
</evidence>
<evidence type="ECO:0000256" key="1">
    <source>
        <dbReference type="ARBA" id="ARBA00022691"/>
    </source>
</evidence>
<sequence length="344" mass="37864">MNFSFESILKQAESDEITSDEAVFLFKETENFAKAQQLFITAAHVRDSEKGRSFQWSGGIATILPCTLDPLCAYCPYWVKPSTALTIDEILTGVRYLDEHGITNFHLSGGTTLTSDGSDVVSIVEEIRKISKSEITVNVGAGLSLASLVALKDLGVTKVGSSFEVINPKLFSKFKAGDSLEKKKALAQQISDLGFGLGTGMLAGLNIEPSRYQDYADFIFHVKQYENLESVYVSRFFPNKGTPLENHPRCSTTEGARIIAIMRLVLRNIDIGPAAGWSYDDIPVWVNAGGGNRIGGIHISRVPSYKKPWFLHTAVKYENRMEYCNTIPVAGAMLAEVGITDIRY</sequence>
<dbReference type="AlphaFoldDB" id="A0A2V2MZF2"/>
<keyword evidence="1" id="KW-0949">S-adenosyl-L-methionine</keyword>
<dbReference type="SUPFAM" id="SSF102114">
    <property type="entry name" value="Radical SAM enzymes"/>
    <property type="match status" value="1"/>
</dbReference>
<keyword evidence="7" id="KW-1185">Reference proteome</keyword>
<dbReference type="PROSITE" id="PS51918">
    <property type="entry name" value="RADICAL_SAM"/>
    <property type="match status" value="1"/>
</dbReference>
<dbReference type="Gene3D" id="3.20.20.70">
    <property type="entry name" value="Aldolase class I"/>
    <property type="match status" value="1"/>
</dbReference>
<dbReference type="GO" id="GO:0046872">
    <property type="term" value="F:metal ion binding"/>
    <property type="evidence" value="ECO:0007669"/>
    <property type="project" value="UniProtKB-KW"/>
</dbReference>
<evidence type="ECO:0000313" key="7">
    <source>
        <dbReference type="Proteomes" id="UP000245657"/>
    </source>
</evidence>
<keyword evidence="4" id="KW-0411">Iron-sulfur</keyword>
<dbReference type="SMART" id="SM00729">
    <property type="entry name" value="Elp3"/>
    <property type="match status" value="1"/>
</dbReference>
<dbReference type="InterPro" id="IPR013785">
    <property type="entry name" value="Aldolase_TIM"/>
</dbReference>
<keyword evidence="2" id="KW-0479">Metal-binding</keyword>
<dbReference type="EMBL" id="QGMY01000008">
    <property type="protein sequence ID" value="PWR71715.1"/>
    <property type="molecule type" value="Genomic_DNA"/>
</dbReference>
<dbReference type="SFLD" id="SFLDG01060">
    <property type="entry name" value="BATS_domain_containing"/>
    <property type="match status" value="1"/>
</dbReference>
<evidence type="ECO:0000256" key="3">
    <source>
        <dbReference type="ARBA" id="ARBA00023004"/>
    </source>
</evidence>
<dbReference type="GeneID" id="97547074"/>
<protein>
    <submittedName>
        <fullName evidence="6">Radical SAM protein</fullName>
    </submittedName>
</protein>
<dbReference type="RefSeq" id="WP_109969334.1">
    <property type="nucleotide sequence ID" value="NZ_CP176093.1"/>
</dbReference>
<dbReference type="InterPro" id="IPR058240">
    <property type="entry name" value="rSAM_sf"/>
</dbReference>
<dbReference type="OrthoDB" id="61910at2157"/>
<dbReference type="SFLD" id="SFLDS00029">
    <property type="entry name" value="Radical_SAM"/>
    <property type="match status" value="1"/>
</dbReference>
<evidence type="ECO:0000259" key="5">
    <source>
        <dbReference type="PROSITE" id="PS51918"/>
    </source>
</evidence>
<accession>A0A2V2MZF2</accession>
<dbReference type="Pfam" id="PF04055">
    <property type="entry name" value="Radical_SAM"/>
    <property type="match status" value="1"/>
</dbReference>
<evidence type="ECO:0000313" key="6">
    <source>
        <dbReference type="EMBL" id="PWR71715.1"/>
    </source>
</evidence>
<dbReference type="GO" id="GO:0016740">
    <property type="term" value="F:transferase activity"/>
    <property type="evidence" value="ECO:0007669"/>
    <property type="project" value="TreeGrafter"/>
</dbReference>